<name>A0A0I9UFM7_9MYCO</name>
<dbReference type="Proteomes" id="UP000036334">
    <property type="component" value="Unassembled WGS sequence"/>
</dbReference>
<evidence type="ECO:0000256" key="3">
    <source>
        <dbReference type="ARBA" id="ARBA00022576"/>
    </source>
</evidence>
<sequence length="368" mass="39366">MKTDSALDSPFGHVGLGGMFRSSRTRRPGEVNLKSCGLLHRSAAEFHAATLSHIDPIEVLSYPVYDETYALAAEYLGVNTDMLVLTSGSDPGLGLLVRAFPAAKRIVLHTPNFEGWSKFAVIAGATLDPVPPSAHTGQFQFTDLLDRLGQGPPAFVVLTQPHSYTGQVHTAAEIEELAYQVGRHGSLLVLDTAYLAFTEGGEDLVRGVVGLPHVVRVNSFSKSHGLSGARIAALALHPTRANNLFDLDPEGTISGVALALLRAALAEPAVFDTIQAEVRRLRELFAALIDESPFGWRARPSGGNFVTFDAPEPAAIAAAHAYLQQHGVITRDLSGLPGLTAAIRIAVADEAIMFRVVDLLTAWHREST</sequence>
<proteinExistence type="inferred from homology"/>
<dbReference type="STRING" id="1202450.B586_15285"/>
<evidence type="ECO:0000256" key="5">
    <source>
        <dbReference type="ARBA" id="ARBA00022679"/>
    </source>
</evidence>
<dbReference type="InterPro" id="IPR004839">
    <property type="entry name" value="Aminotransferase_I/II_large"/>
</dbReference>
<evidence type="ECO:0000313" key="11">
    <source>
        <dbReference type="EMBL" id="KLO35806.1"/>
    </source>
</evidence>
<evidence type="ECO:0000259" key="10">
    <source>
        <dbReference type="Pfam" id="PF00155"/>
    </source>
</evidence>
<evidence type="ECO:0000256" key="7">
    <source>
        <dbReference type="ARBA" id="ARBA00023102"/>
    </source>
</evidence>
<dbReference type="PANTHER" id="PTHR43643">
    <property type="entry name" value="HISTIDINOL-PHOSPHATE AMINOTRANSFERASE 2"/>
    <property type="match status" value="1"/>
</dbReference>
<comment type="similarity">
    <text evidence="2">Belongs to the class-II pyridoxal-phosphate-dependent aminotransferase family. Histidinol-phosphate aminotransferase subfamily.</text>
</comment>
<dbReference type="EMBL" id="LDPR01000012">
    <property type="protein sequence ID" value="KLO35806.1"/>
    <property type="molecule type" value="Genomic_DNA"/>
</dbReference>
<dbReference type="PATRIC" id="fig|29311.18.peg.1103"/>
<dbReference type="Gene3D" id="3.90.1150.10">
    <property type="entry name" value="Aspartate Aminotransferase, domain 1"/>
    <property type="match status" value="1"/>
</dbReference>
<evidence type="ECO:0000256" key="9">
    <source>
        <dbReference type="RuleBase" id="RU000481"/>
    </source>
</evidence>
<keyword evidence="12" id="KW-1185">Reference proteome</keyword>
<dbReference type="GO" id="GO:0000105">
    <property type="term" value="P:L-histidine biosynthetic process"/>
    <property type="evidence" value="ECO:0007669"/>
    <property type="project" value="UniProtKB-KW"/>
</dbReference>
<comment type="pathway">
    <text evidence="1">Amino-acid biosynthesis; L-histidine biosynthesis; L-histidine from 5-phospho-alpha-D-ribose 1-diphosphate: step 7/9.</text>
</comment>
<protein>
    <recommendedName>
        <fullName evidence="9">Aminotransferase</fullName>
        <ecNumber evidence="9">2.6.1.-</ecNumber>
    </recommendedName>
</protein>
<dbReference type="InterPro" id="IPR004838">
    <property type="entry name" value="NHTrfase_class1_PyrdxlP-BS"/>
</dbReference>
<dbReference type="PANTHER" id="PTHR43643:SF6">
    <property type="entry name" value="HISTIDINOL-PHOSPHATE AMINOTRANSFERASE"/>
    <property type="match status" value="1"/>
</dbReference>
<dbReference type="SUPFAM" id="SSF53383">
    <property type="entry name" value="PLP-dependent transferases"/>
    <property type="match status" value="1"/>
</dbReference>
<dbReference type="CDD" id="cd00609">
    <property type="entry name" value="AAT_like"/>
    <property type="match status" value="1"/>
</dbReference>
<evidence type="ECO:0000313" key="12">
    <source>
        <dbReference type="Proteomes" id="UP000036334"/>
    </source>
</evidence>
<reference evidence="11 12" key="1">
    <citation type="submission" date="2015-05" db="EMBL/GenBank/DDBJ databases">
        <title>Genome sequence of Mycobacterium haemophilum.</title>
        <authorList>
            <person name="Greninger A.L."/>
            <person name="Cunningham G."/>
            <person name="Miller S."/>
        </authorList>
    </citation>
    <scope>NUCLEOTIDE SEQUENCE [LARGE SCALE GENOMIC DNA]</scope>
    <source>
        <strain evidence="12">UC1</strain>
    </source>
</reference>
<dbReference type="InterPro" id="IPR050106">
    <property type="entry name" value="HistidinolP_aminotransfase"/>
</dbReference>
<dbReference type="GO" id="GO:0004400">
    <property type="term" value="F:histidinol-phosphate transaminase activity"/>
    <property type="evidence" value="ECO:0007669"/>
    <property type="project" value="UniProtKB-EC"/>
</dbReference>
<evidence type="ECO:0000256" key="2">
    <source>
        <dbReference type="ARBA" id="ARBA00007970"/>
    </source>
</evidence>
<keyword evidence="6" id="KW-0663">Pyridoxal phosphate</keyword>
<dbReference type="RefSeq" id="WP_047315474.1">
    <property type="nucleotide sequence ID" value="NZ_LDPQ01000013.1"/>
</dbReference>
<dbReference type="InterPro" id="IPR015421">
    <property type="entry name" value="PyrdxlP-dep_Trfase_major"/>
</dbReference>
<evidence type="ECO:0000256" key="8">
    <source>
        <dbReference type="ARBA" id="ARBA00047481"/>
    </source>
</evidence>
<evidence type="ECO:0000256" key="6">
    <source>
        <dbReference type="ARBA" id="ARBA00022898"/>
    </source>
</evidence>
<keyword evidence="3 9" id="KW-0032">Aminotransferase</keyword>
<comment type="catalytic activity">
    <reaction evidence="8">
        <text>L-histidinol phosphate + 2-oxoglutarate = 3-(imidazol-4-yl)-2-oxopropyl phosphate + L-glutamate</text>
        <dbReference type="Rhea" id="RHEA:23744"/>
        <dbReference type="ChEBI" id="CHEBI:16810"/>
        <dbReference type="ChEBI" id="CHEBI:29985"/>
        <dbReference type="ChEBI" id="CHEBI:57766"/>
        <dbReference type="ChEBI" id="CHEBI:57980"/>
        <dbReference type="EC" id="2.6.1.9"/>
    </reaction>
</comment>
<dbReference type="AlphaFoldDB" id="A0A0I9UFM7"/>
<keyword evidence="5 9" id="KW-0808">Transferase</keyword>
<dbReference type="GO" id="GO:0030170">
    <property type="term" value="F:pyridoxal phosphate binding"/>
    <property type="evidence" value="ECO:0007669"/>
    <property type="project" value="InterPro"/>
</dbReference>
<dbReference type="PROSITE" id="PS00105">
    <property type="entry name" value="AA_TRANSFER_CLASS_1"/>
    <property type="match status" value="1"/>
</dbReference>
<dbReference type="OrthoDB" id="4307367at2"/>
<dbReference type="InterPro" id="IPR015424">
    <property type="entry name" value="PyrdxlP-dep_Trfase"/>
</dbReference>
<comment type="cofactor">
    <cofactor evidence="9">
        <name>pyridoxal 5'-phosphate</name>
        <dbReference type="ChEBI" id="CHEBI:597326"/>
    </cofactor>
</comment>
<feature type="domain" description="Aminotransferase class I/classII large" evidence="10">
    <location>
        <begin position="63"/>
        <end position="348"/>
    </location>
</feature>
<evidence type="ECO:0000256" key="1">
    <source>
        <dbReference type="ARBA" id="ARBA00005011"/>
    </source>
</evidence>
<dbReference type="EC" id="2.6.1.-" evidence="9"/>
<dbReference type="Gene3D" id="3.40.640.10">
    <property type="entry name" value="Type I PLP-dependent aspartate aminotransferase-like (Major domain)"/>
    <property type="match status" value="1"/>
</dbReference>
<gene>
    <name evidence="11" type="ORF">ABH38_14620</name>
</gene>
<dbReference type="Pfam" id="PF00155">
    <property type="entry name" value="Aminotran_1_2"/>
    <property type="match status" value="1"/>
</dbReference>
<comment type="similarity">
    <text evidence="9">Belongs to the class-I pyridoxal-phosphate-dependent aminotransferase family.</text>
</comment>
<keyword evidence="4" id="KW-0028">Amino-acid biosynthesis</keyword>
<evidence type="ECO:0000256" key="4">
    <source>
        <dbReference type="ARBA" id="ARBA00022605"/>
    </source>
</evidence>
<keyword evidence="7" id="KW-0368">Histidine biosynthesis</keyword>
<organism evidence="11 12">
    <name type="scientific">Mycobacterium haemophilum</name>
    <dbReference type="NCBI Taxonomy" id="29311"/>
    <lineage>
        <taxon>Bacteria</taxon>
        <taxon>Bacillati</taxon>
        <taxon>Actinomycetota</taxon>
        <taxon>Actinomycetes</taxon>
        <taxon>Mycobacteriales</taxon>
        <taxon>Mycobacteriaceae</taxon>
        <taxon>Mycobacterium</taxon>
    </lineage>
</organism>
<dbReference type="InterPro" id="IPR015422">
    <property type="entry name" value="PyrdxlP-dep_Trfase_small"/>
</dbReference>
<comment type="caution">
    <text evidence="11">The sequence shown here is derived from an EMBL/GenBank/DDBJ whole genome shotgun (WGS) entry which is preliminary data.</text>
</comment>
<accession>A0A0I9UFM7</accession>